<dbReference type="AlphaFoldDB" id="A0A3M7SEQ3"/>
<gene>
    <name evidence="1" type="ORF">BpHYR1_049343</name>
</gene>
<evidence type="ECO:0000313" key="1">
    <source>
        <dbReference type="EMBL" id="RNA34155.1"/>
    </source>
</evidence>
<evidence type="ECO:0000313" key="2">
    <source>
        <dbReference type="Proteomes" id="UP000276133"/>
    </source>
</evidence>
<accession>A0A3M7SEQ3</accession>
<keyword evidence="2" id="KW-1185">Reference proteome</keyword>
<sequence>MNKFQINTYCLCYYTYYYLCRGATTFSPHFDFVESDFYCEASHTIRDLSNTRAHHRFCEIQYKITKRTEKITRPSAKILEISKYNHDTQENVPQSGLKSKTLGNLYKSLKGSILEHSFPCLNSLSEANVKKIQLNERYVRAGLSHSIPLVARLRELIFKCFDLLLDLSIKKNQLFLLKIK</sequence>
<dbReference type="EMBL" id="REGN01001519">
    <property type="protein sequence ID" value="RNA34155.1"/>
    <property type="molecule type" value="Genomic_DNA"/>
</dbReference>
<reference evidence="1 2" key="1">
    <citation type="journal article" date="2018" name="Sci. Rep.">
        <title>Genomic signatures of local adaptation to the degree of environmental predictability in rotifers.</title>
        <authorList>
            <person name="Franch-Gras L."/>
            <person name="Hahn C."/>
            <person name="Garcia-Roger E.M."/>
            <person name="Carmona M.J."/>
            <person name="Serra M."/>
            <person name="Gomez A."/>
        </authorList>
    </citation>
    <scope>NUCLEOTIDE SEQUENCE [LARGE SCALE GENOMIC DNA]</scope>
    <source>
        <strain evidence="1">HYR1</strain>
    </source>
</reference>
<name>A0A3M7SEQ3_BRAPC</name>
<proteinExistence type="predicted"/>
<protein>
    <submittedName>
        <fullName evidence="1">Uncharacterized protein</fullName>
    </submittedName>
</protein>
<organism evidence="1 2">
    <name type="scientific">Brachionus plicatilis</name>
    <name type="common">Marine rotifer</name>
    <name type="synonym">Brachionus muelleri</name>
    <dbReference type="NCBI Taxonomy" id="10195"/>
    <lineage>
        <taxon>Eukaryota</taxon>
        <taxon>Metazoa</taxon>
        <taxon>Spiralia</taxon>
        <taxon>Gnathifera</taxon>
        <taxon>Rotifera</taxon>
        <taxon>Eurotatoria</taxon>
        <taxon>Monogononta</taxon>
        <taxon>Pseudotrocha</taxon>
        <taxon>Ploima</taxon>
        <taxon>Brachionidae</taxon>
        <taxon>Brachionus</taxon>
    </lineage>
</organism>
<comment type="caution">
    <text evidence="1">The sequence shown here is derived from an EMBL/GenBank/DDBJ whole genome shotgun (WGS) entry which is preliminary data.</text>
</comment>
<dbReference type="Proteomes" id="UP000276133">
    <property type="component" value="Unassembled WGS sequence"/>
</dbReference>